<keyword evidence="2" id="KW-1185">Reference proteome</keyword>
<evidence type="ECO:0000313" key="2">
    <source>
        <dbReference type="Proteomes" id="UP000002357"/>
    </source>
</evidence>
<feature type="non-terminal residue" evidence="1">
    <location>
        <position position="74"/>
    </location>
</feature>
<dbReference type="AlphaFoldDB" id="E2Q9A2"/>
<sequence length="74" mass="7986">MRAPPWASGPVPWTGCAPSIAKDASSRPTPRCPACWPSWRRRATPPGRPRPIWCGRVSCSPGSTPPRCARPTPP</sequence>
<dbReference type="Proteomes" id="UP000002357">
    <property type="component" value="Chromosome"/>
</dbReference>
<reference evidence="1 2" key="1">
    <citation type="journal article" date="2010" name="Genome Biol. Evol.">
        <title>The sequence of a 1.8-mb bacterial linear plasmid reveals a rich evolutionary reservoir of secondary metabolic pathways.</title>
        <authorList>
            <person name="Medema M.H."/>
            <person name="Trefzer A."/>
            <person name="Kovalchuk A."/>
            <person name="van den Berg M."/>
            <person name="Mueller U."/>
            <person name="Heijne W."/>
            <person name="Wu L."/>
            <person name="Alam M.T."/>
            <person name="Ronning C.M."/>
            <person name="Nierman W.C."/>
            <person name="Bovenberg R.A.L."/>
            <person name="Breitling R."/>
            <person name="Takano E."/>
        </authorList>
    </citation>
    <scope>NUCLEOTIDE SEQUENCE [LARGE SCALE GENOMIC DNA]</scope>
    <source>
        <strain evidence="2">ATCC 27064 / DSM 738 / JCM 4710 / NBRC 13307 / NCIMB 12785 / NRRL 3585 / VKM Ac-602</strain>
    </source>
</reference>
<proteinExistence type="predicted"/>
<name>E2Q9A2_STRCL</name>
<gene>
    <name evidence="1" type="ORF">SCLAV_0446</name>
</gene>
<organism evidence="1 2">
    <name type="scientific">Streptomyces clavuligerus</name>
    <dbReference type="NCBI Taxonomy" id="1901"/>
    <lineage>
        <taxon>Bacteria</taxon>
        <taxon>Bacillati</taxon>
        <taxon>Actinomycetota</taxon>
        <taxon>Actinomycetes</taxon>
        <taxon>Kitasatosporales</taxon>
        <taxon>Streptomycetaceae</taxon>
        <taxon>Streptomyces</taxon>
    </lineage>
</organism>
<protein>
    <submittedName>
        <fullName evidence="1">Uncharacterized protein</fullName>
    </submittedName>
</protein>
<accession>E2Q9A2</accession>
<evidence type="ECO:0000313" key="1">
    <source>
        <dbReference type="EMBL" id="EFG05522.1"/>
    </source>
</evidence>
<dbReference type="EMBL" id="CM000913">
    <property type="protein sequence ID" value="EFG05522.1"/>
    <property type="molecule type" value="Genomic_DNA"/>
</dbReference>